<dbReference type="Pfam" id="PF00196">
    <property type="entry name" value="GerE"/>
    <property type="match status" value="1"/>
</dbReference>
<evidence type="ECO:0000313" key="9">
    <source>
        <dbReference type="Proteomes" id="UP001596298"/>
    </source>
</evidence>
<accession>A0ABW2AK01</accession>
<dbReference type="CDD" id="cd06170">
    <property type="entry name" value="LuxR_C_like"/>
    <property type="match status" value="1"/>
</dbReference>
<dbReference type="InterPro" id="IPR000792">
    <property type="entry name" value="Tscrpt_reg_LuxR_C"/>
</dbReference>
<dbReference type="SMART" id="SM00448">
    <property type="entry name" value="REC"/>
    <property type="match status" value="1"/>
</dbReference>
<protein>
    <submittedName>
        <fullName evidence="8">Response regulator</fullName>
    </submittedName>
</protein>
<feature type="domain" description="HTH luxR-type" evidence="6">
    <location>
        <begin position="144"/>
        <end position="209"/>
    </location>
</feature>
<dbReference type="PROSITE" id="PS50110">
    <property type="entry name" value="RESPONSE_REGULATORY"/>
    <property type="match status" value="1"/>
</dbReference>
<sequence length="217" mass="23919">MKIRIFLLDDHEVVRRGIRDLLNIEPDLTVVGEAGSAGAALREIVITQPDVALLDVRLPDGSGIDVCRDARSALPTMKALMFTSYNDARALQAAVLAGASGYLLKDIKGPSLTDAVRAVAGGRNLLRDNEVERLRRTWQEPDTTDRRLQLLTPQERRILDHIAQGMTNKQIADALHLAEKTVKNYVTSLLAKLGMERRTQAAVFAATQAGESRQRDQ</sequence>
<name>A0ABW2AK01_9MICO</name>
<dbReference type="PANTHER" id="PTHR43214:SF24">
    <property type="entry name" value="TRANSCRIPTIONAL REGULATORY PROTEIN NARL-RELATED"/>
    <property type="match status" value="1"/>
</dbReference>
<dbReference type="PANTHER" id="PTHR43214">
    <property type="entry name" value="TWO-COMPONENT RESPONSE REGULATOR"/>
    <property type="match status" value="1"/>
</dbReference>
<evidence type="ECO:0000256" key="1">
    <source>
        <dbReference type="ARBA" id="ARBA00022553"/>
    </source>
</evidence>
<dbReference type="InterPro" id="IPR016032">
    <property type="entry name" value="Sig_transdc_resp-reg_C-effctor"/>
</dbReference>
<dbReference type="SUPFAM" id="SSF52172">
    <property type="entry name" value="CheY-like"/>
    <property type="match status" value="1"/>
</dbReference>
<comment type="caution">
    <text evidence="8">The sequence shown here is derived from an EMBL/GenBank/DDBJ whole genome shotgun (WGS) entry which is preliminary data.</text>
</comment>
<evidence type="ECO:0000256" key="2">
    <source>
        <dbReference type="ARBA" id="ARBA00023015"/>
    </source>
</evidence>
<keyword evidence="4" id="KW-0804">Transcription</keyword>
<proteinExistence type="predicted"/>
<evidence type="ECO:0000256" key="4">
    <source>
        <dbReference type="ARBA" id="ARBA00023163"/>
    </source>
</evidence>
<feature type="domain" description="Response regulatory" evidence="7">
    <location>
        <begin position="4"/>
        <end position="120"/>
    </location>
</feature>
<keyword evidence="3" id="KW-0238">DNA-binding</keyword>
<keyword evidence="2" id="KW-0805">Transcription regulation</keyword>
<dbReference type="PROSITE" id="PS50043">
    <property type="entry name" value="HTH_LUXR_2"/>
    <property type="match status" value="1"/>
</dbReference>
<dbReference type="InterPro" id="IPR001789">
    <property type="entry name" value="Sig_transdc_resp-reg_receiver"/>
</dbReference>
<feature type="modified residue" description="4-aspartylphosphate" evidence="5">
    <location>
        <position position="55"/>
    </location>
</feature>
<dbReference type="Pfam" id="PF00072">
    <property type="entry name" value="Response_reg"/>
    <property type="match status" value="1"/>
</dbReference>
<dbReference type="RefSeq" id="WP_382403778.1">
    <property type="nucleotide sequence ID" value="NZ_JBHSWH010000001.1"/>
</dbReference>
<dbReference type="InterPro" id="IPR011006">
    <property type="entry name" value="CheY-like_superfamily"/>
</dbReference>
<dbReference type="PROSITE" id="PS00622">
    <property type="entry name" value="HTH_LUXR_1"/>
    <property type="match status" value="1"/>
</dbReference>
<dbReference type="EMBL" id="JBHSWH010000001">
    <property type="protein sequence ID" value="MFC6707110.1"/>
    <property type="molecule type" value="Genomic_DNA"/>
</dbReference>
<keyword evidence="9" id="KW-1185">Reference proteome</keyword>
<evidence type="ECO:0000313" key="8">
    <source>
        <dbReference type="EMBL" id="MFC6707110.1"/>
    </source>
</evidence>
<evidence type="ECO:0000259" key="6">
    <source>
        <dbReference type="PROSITE" id="PS50043"/>
    </source>
</evidence>
<keyword evidence="1 5" id="KW-0597">Phosphoprotein</keyword>
<evidence type="ECO:0000256" key="3">
    <source>
        <dbReference type="ARBA" id="ARBA00023125"/>
    </source>
</evidence>
<dbReference type="SUPFAM" id="SSF46894">
    <property type="entry name" value="C-terminal effector domain of the bipartite response regulators"/>
    <property type="match status" value="1"/>
</dbReference>
<dbReference type="PRINTS" id="PR00038">
    <property type="entry name" value="HTHLUXR"/>
</dbReference>
<organism evidence="8 9">
    <name type="scientific">Flexivirga alba</name>
    <dbReference type="NCBI Taxonomy" id="702742"/>
    <lineage>
        <taxon>Bacteria</taxon>
        <taxon>Bacillati</taxon>
        <taxon>Actinomycetota</taxon>
        <taxon>Actinomycetes</taxon>
        <taxon>Micrococcales</taxon>
        <taxon>Dermacoccaceae</taxon>
        <taxon>Flexivirga</taxon>
    </lineage>
</organism>
<evidence type="ECO:0000259" key="7">
    <source>
        <dbReference type="PROSITE" id="PS50110"/>
    </source>
</evidence>
<dbReference type="InterPro" id="IPR039420">
    <property type="entry name" value="WalR-like"/>
</dbReference>
<dbReference type="InterPro" id="IPR058245">
    <property type="entry name" value="NreC/VraR/RcsB-like_REC"/>
</dbReference>
<dbReference type="SMART" id="SM00421">
    <property type="entry name" value="HTH_LUXR"/>
    <property type="match status" value="1"/>
</dbReference>
<reference evidence="9" key="1">
    <citation type="journal article" date="2019" name="Int. J. Syst. Evol. Microbiol.">
        <title>The Global Catalogue of Microorganisms (GCM) 10K type strain sequencing project: providing services to taxonomists for standard genome sequencing and annotation.</title>
        <authorList>
            <consortium name="The Broad Institute Genomics Platform"/>
            <consortium name="The Broad Institute Genome Sequencing Center for Infectious Disease"/>
            <person name="Wu L."/>
            <person name="Ma J."/>
        </authorList>
    </citation>
    <scope>NUCLEOTIDE SEQUENCE [LARGE SCALE GENOMIC DNA]</scope>
    <source>
        <strain evidence="9">CCUG 58127</strain>
    </source>
</reference>
<dbReference type="CDD" id="cd17535">
    <property type="entry name" value="REC_NarL-like"/>
    <property type="match status" value="1"/>
</dbReference>
<dbReference type="Gene3D" id="3.40.50.2300">
    <property type="match status" value="1"/>
</dbReference>
<evidence type="ECO:0000256" key="5">
    <source>
        <dbReference type="PROSITE-ProRule" id="PRU00169"/>
    </source>
</evidence>
<gene>
    <name evidence="8" type="ORF">ACFQDH_18085</name>
</gene>
<dbReference type="Proteomes" id="UP001596298">
    <property type="component" value="Unassembled WGS sequence"/>
</dbReference>